<dbReference type="HAMAP" id="MF_00101">
    <property type="entry name" value="AcpS"/>
    <property type="match status" value="1"/>
</dbReference>
<dbReference type="NCBIfam" id="TIGR00556">
    <property type="entry name" value="pantethn_trn"/>
    <property type="match status" value="1"/>
</dbReference>
<dbReference type="STRING" id="460384.SAMN05216313_10657"/>
<keyword evidence="4 8" id="KW-0276">Fatty acid metabolism</keyword>
<dbReference type="GO" id="GO:0008897">
    <property type="term" value="F:holo-[acyl-carrier-protein] synthase activity"/>
    <property type="evidence" value="ECO:0007669"/>
    <property type="project" value="UniProtKB-UniRule"/>
</dbReference>
<dbReference type="SUPFAM" id="SSF56214">
    <property type="entry name" value="4'-phosphopantetheinyl transferase"/>
    <property type="match status" value="1"/>
</dbReference>
<evidence type="ECO:0000256" key="3">
    <source>
        <dbReference type="ARBA" id="ARBA00022723"/>
    </source>
</evidence>
<evidence type="ECO:0000259" key="9">
    <source>
        <dbReference type="Pfam" id="PF01648"/>
    </source>
</evidence>
<comment type="catalytic activity">
    <reaction evidence="8">
        <text>apo-[ACP] + CoA = holo-[ACP] + adenosine 3',5'-bisphosphate + H(+)</text>
        <dbReference type="Rhea" id="RHEA:12068"/>
        <dbReference type="Rhea" id="RHEA-COMP:9685"/>
        <dbReference type="Rhea" id="RHEA-COMP:9690"/>
        <dbReference type="ChEBI" id="CHEBI:15378"/>
        <dbReference type="ChEBI" id="CHEBI:29999"/>
        <dbReference type="ChEBI" id="CHEBI:57287"/>
        <dbReference type="ChEBI" id="CHEBI:58343"/>
        <dbReference type="ChEBI" id="CHEBI:64479"/>
        <dbReference type="EC" id="2.7.8.7"/>
    </reaction>
</comment>
<comment type="cofactor">
    <cofactor evidence="8">
        <name>Mg(2+)</name>
        <dbReference type="ChEBI" id="CHEBI:18420"/>
    </cofactor>
</comment>
<evidence type="ECO:0000256" key="8">
    <source>
        <dbReference type="HAMAP-Rule" id="MF_00101"/>
    </source>
</evidence>
<dbReference type="EC" id="2.7.8.7" evidence="8"/>
<dbReference type="InterPro" id="IPR008278">
    <property type="entry name" value="4-PPantetheinyl_Trfase_dom"/>
</dbReference>
<dbReference type="GO" id="GO:0006633">
    <property type="term" value="P:fatty acid biosynthetic process"/>
    <property type="evidence" value="ECO:0007669"/>
    <property type="project" value="UniProtKB-UniRule"/>
</dbReference>
<name>A0A1I0EDJ1_9FIRM</name>
<dbReference type="InterPro" id="IPR037143">
    <property type="entry name" value="4-PPantetheinyl_Trfase_dom_sf"/>
</dbReference>
<dbReference type="NCBIfam" id="TIGR00516">
    <property type="entry name" value="acpS"/>
    <property type="match status" value="1"/>
</dbReference>
<protein>
    <recommendedName>
        <fullName evidence="8">Holo-[acyl-carrier-protein] synthase</fullName>
        <shortName evidence="8">Holo-ACP synthase</shortName>
        <ecNumber evidence="8">2.7.8.7</ecNumber>
    </recommendedName>
    <alternativeName>
        <fullName evidence="8">4'-phosphopantetheinyl transferase AcpS</fullName>
    </alternativeName>
</protein>
<feature type="domain" description="4'-phosphopantetheinyl transferase" evidence="9">
    <location>
        <begin position="4"/>
        <end position="119"/>
    </location>
</feature>
<comment type="subcellular location">
    <subcellularLocation>
        <location evidence="8">Cytoplasm</location>
    </subcellularLocation>
</comment>
<dbReference type="Proteomes" id="UP000198508">
    <property type="component" value="Unassembled WGS sequence"/>
</dbReference>
<evidence type="ECO:0000256" key="1">
    <source>
        <dbReference type="ARBA" id="ARBA00022516"/>
    </source>
</evidence>
<dbReference type="EMBL" id="FOIM01000006">
    <property type="protein sequence ID" value="SET43031.1"/>
    <property type="molecule type" value="Genomic_DNA"/>
</dbReference>
<reference evidence="11" key="1">
    <citation type="submission" date="2016-10" db="EMBL/GenBank/DDBJ databases">
        <authorList>
            <person name="Varghese N."/>
            <person name="Submissions S."/>
        </authorList>
    </citation>
    <scope>NUCLEOTIDE SEQUENCE [LARGE SCALE GENOMIC DNA]</scope>
    <source>
        <strain evidence="11">NLAE-zl-G277</strain>
    </source>
</reference>
<evidence type="ECO:0000256" key="7">
    <source>
        <dbReference type="ARBA" id="ARBA00023160"/>
    </source>
</evidence>
<dbReference type="InterPro" id="IPR002582">
    <property type="entry name" value="ACPS"/>
</dbReference>
<evidence type="ECO:0000256" key="4">
    <source>
        <dbReference type="ARBA" id="ARBA00022832"/>
    </source>
</evidence>
<dbReference type="InterPro" id="IPR004568">
    <property type="entry name" value="Ppantetheine-prot_Trfase_dom"/>
</dbReference>
<evidence type="ECO:0000256" key="6">
    <source>
        <dbReference type="ARBA" id="ARBA00023098"/>
    </source>
</evidence>
<keyword evidence="5 8" id="KW-0460">Magnesium</keyword>
<dbReference type="GO" id="GO:0000287">
    <property type="term" value="F:magnesium ion binding"/>
    <property type="evidence" value="ECO:0007669"/>
    <property type="project" value="UniProtKB-UniRule"/>
</dbReference>
<dbReference type="GO" id="GO:0005737">
    <property type="term" value="C:cytoplasm"/>
    <property type="evidence" value="ECO:0007669"/>
    <property type="project" value="UniProtKB-SubCell"/>
</dbReference>
<proteinExistence type="inferred from homology"/>
<dbReference type="RefSeq" id="WP_092362078.1">
    <property type="nucleotide sequence ID" value="NZ_DAINWJ010000377.1"/>
</dbReference>
<evidence type="ECO:0000313" key="11">
    <source>
        <dbReference type="Proteomes" id="UP000198508"/>
    </source>
</evidence>
<keyword evidence="2 8" id="KW-0808">Transferase</keyword>
<dbReference type="Gene3D" id="3.90.470.20">
    <property type="entry name" value="4'-phosphopantetheinyl transferase domain"/>
    <property type="match status" value="1"/>
</dbReference>
<feature type="binding site" evidence="8">
    <location>
        <position position="8"/>
    </location>
    <ligand>
        <name>Mg(2+)</name>
        <dbReference type="ChEBI" id="CHEBI:18420"/>
    </ligand>
</feature>
<gene>
    <name evidence="8" type="primary">acpS</name>
    <name evidence="10" type="ORF">SAMN05216313_10657</name>
</gene>
<keyword evidence="7 8" id="KW-0275">Fatty acid biosynthesis</keyword>
<comment type="similarity">
    <text evidence="8">Belongs to the P-Pant transferase superfamily. AcpS family.</text>
</comment>
<evidence type="ECO:0000256" key="5">
    <source>
        <dbReference type="ARBA" id="ARBA00022842"/>
    </source>
</evidence>
<evidence type="ECO:0000256" key="2">
    <source>
        <dbReference type="ARBA" id="ARBA00022679"/>
    </source>
</evidence>
<accession>A0A1I0EDJ1</accession>
<keyword evidence="1 8" id="KW-0444">Lipid biosynthesis</keyword>
<feature type="binding site" evidence="8">
    <location>
        <position position="57"/>
    </location>
    <ligand>
        <name>Mg(2+)</name>
        <dbReference type="ChEBI" id="CHEBI:18420"/>
    </ligand>
</feature>
<keyword evidence="6 8" id="KW-0443">Lipid metabolism</keyword>
<dbReference type="AlphaFoldDB" id="A0A1I0EDJ1"/>
<keyword evidence="11" id="KW-1185">Reference proteome</keyword>
<keyword evidence="3 8" id="KW-0479">Metal-binding</keyword>
<sequence>MIHGIGTDILNIQTIAPSVADRSDPFVRKTYTEKELELIDSRPLPLYCFATRFAGKEAVFKAFGVHGDAFRLKDIEILEDESGVPQVFLHGKAAALAEEMGLTRIMISLSYDTDYAAAFACICAE</sequence>
<dbReference type="Pfam" id="PF01648">
    <property type="entry name" value="ACPS"/>
    <property type="match status" value="1"/>
</dbReference>
<keyword evidence="8" id="KW-0963">Cytoplasm</keyword>
<organism evidence="10 11">
    <name type="scientific">Enterocloster lavalensis</name>
    <dbReference type="NCBI Taxonomy" id="460384"/>
    <lineage>
        <taxon>Bacteria</taxon>
        <taxon>Bacillati</taxon>
        <taxon>Bacillota</taxon>
        <taxon>Clostridia</taxon>
        <taxon>Lachnospirales</taxon>
        <taxon>Lachnospiraceae</taxon>
        <taxon>Enterocloster</taxon>
    </lineage>
</organism>
<comment type="function">
    <text evidence="8">Transfers the 4'-phosphopantetheine moiety from coenzyme A to a Ser of acyl-carrier-protein.</text>
</comment>
<evidence type="ECO:0000313" key="10">
    <source>
        <dbReference type="EMBL" id="SET43031.1"/>
    </source>
</evidence>